<dbReference type="EMBL" id="AP023095">
    <property type="protein sequence ID" value="BCE56216.1"/>
    <property type="molecule type" value="Genomic_DNA"/>
</dbReference>
<name>A0A810BD61_9BRAD</name>
<dbReference type="InterPro" id="IPR042100">
    <property type="entry name" value="Bug_dom1"/>
</dbReference>
<reference evidence="6" key="6">
    <citation type="submission" date="2020-05" db="EMBL/GenBank/DDBJ databases">
        <title>Complete genome sequence of Bradyrhizobium diazoefficiens XF8 isolated from soybean nodule.</title>
        <authorList>
            <person name="Noda R."/>
            <person name="Kakizaki K."/>
            <person name="Minamisawa K."/>
        </authorList>
    </citation>
    <scope>NUCLEOTIDE SEQUENCE</scope>
    <source>
        <strain evidence="6">XF8</strain>
    </source>
</reference>
<evidence type="ECO:0008006" key="8">
    <source>
        <dbReference type="Google" id="ProtNLM"/>
    </source>
</evidence>
<sequence length="112" mass="11749">MTKFGRSKITDISQRQSEGFHPHRRSLLALGGGALLAAAGMQAANAQDYPARPIQVLVPFAGGSASDVITVSCSTACPCHLDRPSWSTIVPALAAISAPLPRRMPHLMATPC</sequence>
<evidence type="ECO:0000313" key="6">
    <source>
        <dbReference type="EMBL" id="BCE73530.1"/>
    </source>
</evidence>
<reference evidence="7" key="2">
    <citation type="submission" date="2020-05" db="EMBL/GenBank/DDBJ databases">
        <title>Complete genome sequence of Bradyrhizobium diazoefficiens XF10 isolated from soybean nodule.</title>
        <authorList>
            <person name="Noda R."/>
            <person name="Kakizaki K."/>
            <person name="Minamisawa K."/>
        </authorList>
    </citation>
    <scope>NUCLEOTIDE SEQUENCE</scope>
    <source>
        <strain evidence="7">XF10</strain>
    </source>
</reference>
<reference evidence="3" key="3">
    <citation type="submission" date="2020-05" db="EMBL/GenBank/DDBJ databases">
        <title>Complete genome sequence of Bradyrhizobium diazoefficiens XF4 isolated from soybean nodule.</title>
        <authorList>
            <person name="Noda R."/>
            <person name="Kakizaki K."/>
            <person name="Minamisawa K."/>
        </authorList>
    </citation>
    <scope>NUCLEOTIDE SEQUENCE</scope>
    <source>
        <strain evidence="3">XF4</strain>
    </source>
</reference>
<gene>
    <name evidence="7" type="ORF">XF10B_36730</name>
    <name evidence="2" type="ORF">XF1B_37880</name>
    <name evidence="3" type="ORF">XF4B_37030</name>
    <name evidence="4" type="ORF">XF5B_37280</name>
    <name evidence="5" type="ORF">XF6B_37540</name>
    <name evidence="6" type="ORF">XF8B_36410</name>
</gene>
<dbReference type="EMBL" id="AP023094">
    <property type="protein sequence ID" value="BCE47354.1"/>
    <property type="molecule type" value="Genomic_DNA"/>
</dbReference>
<protein>
    <recommendedName>
        <fullName evidence="8">Tripartite tricarboxylate transporter substrate binding protein</fullName>
    </recommendedName>
</protein>
<evidence type="ECO:0000313" key="5">
    <source>
        <dbReference type="EMBL" id="BCE64955.1"/>
    </source>
</evidence>
<dbReference type="EMBL" id="AP023099">
    <property type="protein sequence ID" value="BCE90875.1"/>
    <property type="molecule type" value="Genomic_DNA"/>
</dbReference>
<dbReference type="EMBL" id="AP023096">
    <property type="protein sequence ID" value="BCE64955.1"/>
    <property type="molecule type" value="Genomic_DNA"/>
</dbReference>
<feature type="region of interest" description="Disordered" evidence="1">
    <location>
        <begin position="1"/>
        <end position="20"/>
    </location>
</feature>
<accession>A0A810BD61</accession>
<organism evidence="6">
    <name type="scientific">Bradyrhizobium diazoefficiens</name>
    <dbReference type="NCBI Taxonomy" id="1355477"/>
    <lineage>
        <taxon>Bacteria</taxon>
        <taxon>Pseudomonadati</taxon>
        <taxon>Pseudomonadota</taxon>
        <taxon>Alphaproteobacteria</taxon>
        <taxon>Hyphomicrobiales</taxon>
        <taxon>Nitrobacteraceae</taxon>
        <taxon>Bradyrhizobium</taxon>
    </lineage>
</organism>
<dbReference type="EMBL" id="AP023091">
    <property type="protein sequence ID" value="BCE21107.1"/>
    <property type="molecule type" value="Genomic_DNA"/>
</dbReference>
<reference evidence="5" key="5">
    <citation type="submission" date="2020-05" db="EMBL/GenBank/DDBJ databases">
        <title>Complete genome sequence of Bradyrhizobium diazoefficiens XF6 isolated from soybean nodule.</title>
        <authorList>
            <person name="Noda R."/>
            <person name="Kakizaki K."/>
            <person name="Minamisawa K."/>
        </authorList>
    </citation>
    <scope>NUCLEOTIDE SEQUENCE</scope>
    <source>
        <strain evidence="5">XF6</strain>
    </source>
</reference>
<dbReference type="Gene3D" id="3.40.190.150">
    <property type="entry name" value="Bordetella uptake gene, domain 1"/>
    <property type="match status" value="1"/>
</dbReference>
<evidence type="ECO:0000256" key="1">
    <source>
        <dbReference type="SAM" id="MobiDB-lite"/>
    </source>
</evidence>
<dbReference type="EMBL" id="AP023097">
    <property type="protein sequence ID" value="BCE73530.1"/>
    <property type="molecule type" value="Genomic_DNA"/>
</dbReference>
<dbReference type="AlphaFoldDB" id="A0A810BD61"/>
<proteinExistence type="predicted"/>
<evidence type="ECO:0000313" key="2">
    <source>
        <dbReference type="EMBL" id="BCE21107.1"/>
    </source>
</evidence>
<evidence type="ECO:0000313" key="3">
    <source>
        <dbReference type="EMBL" id="BCE47354.1"/>
    </source>
</evidence>
<evidence type="ECO:0000313" key="7">
    <source>
        <dbReference type="EMBL" id="BCE90875.1"/>
    </source>
</evidence>
<reference evidence="2" key="1">
    <citation type="submission" date="2020-05" db="EMBL/GenBank/DDBJ databases">
        <title>Complete genome sequence of Bradyrhizobium diazoefficiens XF1 isolated from soybean nodule.</title>
        <authorList>
            <person name="Noda R."/>
            <person name="Kakizaki K."/>
            <person name="Minamisawa K."/>
        </authorList>
    </citation>
    <scope>NUCLEOTIDE SEQUENCE</scope>
    <source>
        <strain evidence="2">XF1</strain>
    </source>
</reference>
<evidence type="ECO:0000313" key="4">
    <source>
        <dbReference type="EMBL" id="BCE56216.1"/>
    </source>
</evidence>
<reference evidence="4" key="4">
    <citation type="submission" date="2020-05" db="EMBL/GenBank/DDBJ databases">
        <title>Complete genome sequence of Bradyrhizobium diazoefficiens XF5 isolated from soybean nodule.</title>
        <authorList>
            <person name="Noda R."/>
            <person name="Kakizaki K."/>
            <person name="Minamisawa K."/>
        </authorList>
    </citation>
    <scope>NUCLEOTIDE SEQUENCE</scope>
    <source>
        <strain evidence="4">XF5</strain>
    </source>
</reference>